<feature type="non-terminal residue" evidence="1">
    <location>
        <position position="59"/>
    </location>
</feature>
<dbReference type="EMBL" id="UINC01023975">
    <property type="protein sequence ID" value="SVA96725.1"/>
    <property type="molecule type" value="Genomic_DNA"/>
</dbReference>
<protein>
    <submittedName>
        <fullName evidence="1">Uncharacterized protein</fullName>
    </submittedName>
</protein>
<proteinExistence type="predicted"/>
<gene>
    <name evidence="1" type="ORF">METZ01_LOCUS149579</name>
</gene>
<evidence type="ECO:0000313" key="1">
    <source>
        <dbReference type="EMBL" id="SVA96725.1"/>
    </source>
</evidence>
<organism evidence="1">
    <name type="scientific">marine metagenome</name>
    <dbReference type="NCBI Taxonomy" id="408172"/>
    <lineage>
        <taxon>unclassified sequences</taxon>
        <taxon>metagenomes</taxon>
        <taxon>ecological metagenomes</taxon>
    </lineage>
</organism>
<reference evidence="1" key="1">
    <citation type="submission" date="2018-05" db="EMBL/GenBank/DDBJ databases">
        <authorList>
            <person name="Lanie J.A."/>
            <person name="Ng W.-L."/>
            <person name="Kazmierczak K.M."/>
            <person name="Andrzejewski T.M."/>
            <person name="Davidsen T.M."/>
            <person name="Wayne K.J."/>
            <person name="Tettelin H."/>
            <person name="Glass J.I."/>
            <person name="Rusch D."/>
            <person name="Podicherti R."/>
            <person name="Tsui H.-C.T."/>
            <person name="Winkler M.E."/>
        </authorList>
    </citation>
    <scope>NUCLEOTIDE SEQUENCE</scope>
</reference>
<accession>A0A382A5A8</accession>
<sequence length="59" mass="6769">MKYLLKIFIACLIILITGSSYGFEIERRREMFTKQYGHLFVPLPYSLPGLGEGLLFIGN</sequence>
<name>A0A382A5A8_9ZZZZ</name>
<dbReference type="AlphaFoldDB" id="A0A382A5A8"/>